<evidence type="ECO:0000313" key="1">
    <source>
        <dbReference type="EMBL" id="ORP01326.1"/>
    </source>
</evidence>
<evidence type="ECO:0000313" key="2">
    <source>
        <dbReference type="Proteomes" id="UP000193102"/>
    </source>
</evidence>
<dbReference type="Gene3D" id="3.40.50.300">
    <property type="entry name" value="P-loop containing nucleotide triphosphate hydrolases"/>
    <property type="match status" value="1"/>
</dbReference>
<protein>
    <submittedName>
        <fullName evidence="1">AAA family ATPase</fullName>
    </submittedName>
</protein>
<dbReference type="RefSeq" id="WP_084949710.1">
    <property type="nucleotide sequence ID" value="NZ_NCVI01000011.1"/>
</dbReference>
<organism evidence="1 2">
    <name type="scientific">Streptococcus mitis</name>
    <dbReference type="NCBI Taxonomy" id="28037"/>
    <lineage>
        <taxon>Bacteria</taxon>
        <taxon>Bacillati</taxon>
        <taxon>Bacillota</taxon>
        <taxon>Bacilli</taxon>
        <taxon>Lactobacillales</taxon>
        <taxon>Streptococcaceae</taxon>
        <taxon>Streptococcus</taxon>
        <taxon>Streptococcus mitis group</taxon>
    </lineage>
</organism>
<sequence>MENCVYIISGPPGVGKSTVSKELAYSFDKSAVIEGDLIYLMIKGGIVAPWEDEGYYMDLFWDNIISLTNNFITRGISVVIEYVIFEYQLKKIASFLKEKQIGLKYCVLMAEEKNLKDRDDSRKEIERVGNLSIQARSEFLAKNKEKEKHFLYTDDLDVPKIANIIKTSNRFLIENL</sequence>
<reference evidence="1 2" key="1">
    <citation type="journal article" date="2016" name="Eur. J. Clin. Microbiol. Infect. Dis.">
        <title>Whole genome sequencing as a tool for phylogenetic analysis of clinical strains of Mitis group streptococci.</title>
        <authorList>
            <person name="Rasmussen L.H."/>
            <person name="Dargis R."/>
            <person name="Hojholt K."/>
            <person name="Christensen J.J."/>
            <person name="Skovgaard O."/>
            <person name="Justesen U.S."/>
            <person name="Rosenvinge F.S."/>
            <person name="Moser C."/>
            <person name="Lukjancenko O."/>
            <person name="Rasmussen S."/>
            <person name="Nielsen X.C."/>
        </authorList>
    </citation>
    <scope>NUCLEOTIDE SEQUENCE [LARGE SCALE GENOMIC DNA]</scope>
    <source>
        <strain evidence="1 2">RH_17024_08</strain>
    </source>
</reference>
<dbReference type="Proteomes" id="UP000193102">
    <property type="component" value="Unassembled WGS sequence"/>
</dbReference>
<dbReference type="AlphaFoldDB" id="A0A1X1KPG3"/>
<dbReference type="SUPFAM" id="SSF52540">
    <property type="entry name" value="P-loop containing nucleoside triphosphate hydrolases"/>
    <property type="match status" value="1"/>
</dbReference>
<proteinExistence type="predicted"/>
<dbReference type="EMBL" id="NCVI01000011">
    <property type="protein sequence ID" value="ORP01326.1"/>
    <property type="molecule type" value="Genomic_DNA"/>
</dbReference>
<gene>
    <name evidence="1" type="ORF">B7697_00195</name>
</gene>
<dbReference type="InterPro" id="IPR027417">
    <property type="entry name" value="P-loop_NTPase"/>
</dbReference>
<name>A0A1X1KPG3_STRMT</name>
<comment type="caution">
    <text evidence="1">The sequence shown here is derived from an EMBL/GenBank/DDBJ whole genome shotgun (WGS) entry which is preliminary data.</text>
</comment>
<accession>A0A1X1KPG3</accession>